<dbReference type="InterPro" id="IPR001382">
    <property type="entry name" value="Glyco_hydro_47"/>
</dbReference>
<evidence type="ECO:0000256" key="16">
    <source>
        <dbReference type="ARBA" id="ARBA00047669"/>
    </source>
</evidence>
<evidence type="ECO:0000256" key="7">
    <source>
        <dbReference type="ARBA" id="ARBA00022801"/>
    </source>
</evidence>
<name>A0AAN7YR85_9MYCE</name>
<accession>A0AAN7YR85</accession>
<evidence type="ECO:0000256" key="6">
    <source>
        <dbReference type="ARBA" id="ARBA00022723"/>
    </source>
</evidence>
<dbReference type="SUPFAM" id="SSF48225">
    <property type="entry name" value="Seven-hairpin glycosidases"/>
    <property type="match status" value="1"/>
</dbReference>
<comment type="cofactor">
    <cofactor evidence="1 19">
        <name>Ca(2+)</name>
        <dbReference type="ChEBI" id="CHEBI:29108"/>
    </cofactor>
</comment>
<dbReference type="EMBL" id="JAVFKY010000005">
    <property type="protein sequence ID" value="KAK5576231.1"/>
    <property type="molecule type" value="Genomic_DNA"/>
</dbReference>
<dbReference type="InterPro" id="IPR036026">
    <property type="entry name" value="Seven-hairpin_glycosidases"/>
</dbReference>
<evidence type="ECO:0000256" key="8">
    <source>
        <dbReference type="ARBA" id="ARBA00022837"/>
    </source>
</evidence>
<keyword evidence="9" id="KW-0735">Signal-anchor</keyword>
<evidence type="ECO:0000256" key="23">
    <source>
        <dbReference type="SAM" id="Phobius"/>
    </source>
</evidence>
<dbReference type="GO" id="GO:0005783">
    <property type="term" value="C:endoplasmic reticulum"/>
    <property type="evidence" value="ECO:0007669"/>
    <property type="project" value="TreeGrafter"/>
</dbReference>
<gene>
    <name evidence="24" type="ORF">RB653_007372</name>
</gene>
<keyword evidence="10 23" id="KW-1133">Transmembrane helix</keyword>
<feature type="compositionally biased region" description="Basic and acidic residues" evidence="22">
    <location>
        <begin position="137"/>
        <end position="154"/>
    </location>
</feature>
<dbReference type="AlphaFoldDB" id="A0AAN7YR85"/>
<keyword evidence="7 21" id="KW-0378">Hydrolase</keyword>
<evidence type="ECO:0000256" key="12">
    <source>
        <dbReference type="ARBA" id="ARBA00023136"/>
    </source>
</evidence>
<dbReference type="GO" id="GO:0005509">
    <property type="term" value="F:calcium ion binding"/>
    <property type="evidence" value="ECO:0007669"/>
    <property type="project" value="InterPro"/>
</dbReference>
<dbReference type="EC" id="3.2.1.-" evidence="21"/>
<evidence type="ECO:0000313" key="24">
    <source>
        <dbReference type="EMBL" id="KAK5576231.1"/>
    </source>
</evidence>
<keyword evidence="15 21" id="KW-0326">Glycosidase</keyword>
<feature type="active site" evidence="18">
    <location>
        <position position="389"/>
    </location>
</feature>
<keyword evidence="11" id="KW-0333">Golgi apparatus</keyword>
<comment type="catalytic activity">
    <reaction evidence="16">
        <text>N(4)-(alpha-D-Man-(1-&gt;2)-alpha-D-Man-(1-&gt;2)-alpha-D-Man-(1-&gt;3)-[alpha-D-Man-(1-&gt;3)-[alpha-D-Man-(1-&gt;2)-alpha-D-Man-(1-&gt;6)]-alpha-D-Man-(1-&gt;6)]-beta-D-Man-(1-&gt;4)-beta-D-GlcNAc-(1-&gt;4)-beta-D-GlcNAc)-L-asparaginyl-[protein] (N-glucan mannose isomer 8A1,2,3B1,3) + 3 H2O = N(4)-(alpha-D-Man-(1-&gt;3)-[alpha-D-Man-(1-&gt;3)-[alpha-D-Man-(1-&gt;6)]-alpha-D-Man-(1-&gt;6)]-beta-D-Man-(1-&gt;4)-beta-D-GlcNAc-(1-&gt;4)-beta-D-GlcNAc)-L-asparaginyl-[protein] (N-glucan mannose isomer 5A1,2) + 3 beta-D-mannose</text>
        <dbReference type="Rhea" id="RHEA:56028"/>
        <dbReference type="Rhea" id="RHEA-COMP:14358"/>
        <dbReference type="Rhea" id="RHEA-COMP:14367"/>
        <dbReference type="ChEBI" id="CHEBI:15377"/>
        <dbReference type="ChEBI" id="CHEBI:28563"/>
        <dbReference type="ChEBI" id="CHEBI:59087"/>
        <dbReference type="ChEBI" id="CHEBI:60628"/>
        <dbReference type="EC" id="3.2.1.113"/>
    </reaction>
</comment>
<evidence type="ECO:0000256" key="10">
    <source>
        <dbReference type="ARBA" id="ARBA00022989"/>
    </source>
</evidence>
<feature type="compositionally biased region" description="Low complexity" evidence="22">
    <location>
        <begin position="73"/>
        <end position="134"/>
    </location>
</feature>
<reference evidence="24 25" key="1">
    <citation type="submission" date="2023-11" db="EMBL/GenBank/DDBJ databases">
        <title>Dfirmibasis_genome.</title>
        <authorList>
            <person name="Edelbroek B."/>
            <person name="Kjellin J."/>
            <person name="Jerlstrom-Hultqvist J."/>
            <person name="Soderbom F."/>
        </authorList>
    </citation>
    <scope>NUCLEOTIDE SEQUENCE [LARGE SCALE GENOMIC DNA]</scope>
    <source>
        <strain evidence="24 25">TNS-C-14</strain>
    </source>
</reference>
<feature type="active site" description="Proton donor" evidence="18">
    <location>
        <position position="502"/>
    </location>
</feature>
<proteinExistence type="inferred from homology"/>
<comment type="caution">
    <text evidence="24">The sequence shown here is derived from an EMBL/GenBank/DDBJ whole genome shotgun (WGS) entry which is preliminary data.</text>
</comment>
<evidence type="ECO:0000256" key="13">
    <source>
        <dbReference type="ARBA" id="ARBA00023157"/>
    </source>
</evidence>
<dbReference type="GO" id="GO:0000139">
    <property type="term" value="C:Golgi membrane"/>
    <property type="evidence" value="ECO:0007669"/>
    <property type="project" value="UniProtKB-SubCell"/>
</dbReference>
<evidence type="ECO:0000256" key="20">
    <source>
        <dbReference type="PIRSR" id="PIRSR601382-3"/>
    </source>
</evidence>
<keyword evidence="8 19" id="KW-0106">Calcium</keyword>
<feature type="disulfide bond" evidence="20">
    <location>
        <begin position="452"/>
        <end position="488"/>
    </location>
</feature>
<evidence type="ECO:0000256" key="2">
    <source>
        <dbReference type="ARBA" id="ARBA00004323"/>
    </source>
</evidence>
<comment type="similarity">
    <text evidence="4 21">Belongs to the glycosyl hydrolase 47 family.</text>
</comment>
<dbReference type="PANTHER" id="PTHR11742">
    <property type="entry name" value="MANNOSYL-OLIGOSACCHARIDE ALPHA-1,2-MANNOSIDASE-RELATED"/>
    <property type="match status" value="1"/>
</dbReference>
<dbReference type="PRINTS" id="PR00747">
    <property type="entry name" value="GLYHDRLASE47"/>
</dbReference>
<evidence type="ECO:0000256" key="22">
    <source>
        <dbReference type="SAM" id="MobiDB-lite"/>
    </source>
</evidence>
<dbReference type="FunFam" id="1.50.10.10:FF:000017">
    <property type="entry name" value="alpha-1,2-Mannosidase"/>
    <property type="match status" value="1"/>
</dbReference>
<evidence type="ECO:0000256" key="3">
    <source>
        <dbReference type="ARBA" id="ARBA00004922"/>
    </source>
</evidence>
<feature type="region of interest" description="Disordered" evidence="22">
    <location>
        <begin position="69"/>
        <end position="161"/>
    </location>
</feature>
<keyword evidence="13 20" id="KW-1015">Disulfide bond</keyword>
<dbReference type="PANTHER" id="PTHR11742:SF6">
    <property type="entry name" value="MANNOSYL-OLIGOSACCHARIDE ALPHA-1,2-MANNOSIDASE IA-RELATED"/>
    <property type="match status" value="1"/>
</dbReference>
<dbReference type="InterPro" id="IPR012341">
    <property type="entry name" value="6hp_glycosidase-like_sf"/>
</dbReference>
<dbReference type="GO" id="GO:0009100">
    <property type="term" value="P:glycoprotein metabolic process"/>
    <property type="evidence" value="ECO:0007669"/>
    <property type="project" value="UniProtKB-ARBA"/>
</dbReference>
<feature type="binding site" evidence="19">
    <location>
        <position position="614"/>
    </location>
    <ligand>
        <name>Ca(2+)</name>
        <dbReference type="ChEBI" id="CHEBI:29108"/>
    </ligand>
</feature>
<keyword evidence="6 19" id="KW-0479">Metal-binding</keyword>
<comment type="pathway">
    <text evidence="3">Protein modification; protein glycosylation.</text>
</comment>
<dbReference type="InterPro" id="IPR050749">
    <property type="entry name" value="Glycosyl_Hydrolase_47"/>
</dbReference>
<dbReference type="Pfam" id="PF01532">
    <property type="entry name" value="Glyco_hydro_47"/>
    <property type="match status" value="1"/>
</dbReference>
<protein>
    <recommendedName>
        <fullName evidence="21">alpha-1,2-Mannosidase</fullName>
        <ecNumber evidence="21">3.2.1.-</ecNumber>
    </recommendedName>
</protein>
<dbReference type="GO" id="GO:0005975">
    <property type="term" value="P:carbohydrate metabolic process"/>
    <property type="evidence" value="ECO:0007669"/>
    <property type="project" value="InterPro"/>
</dbReference>
<evidence type="ECO:0000256" key="5">
    <source>
        <dbReference type="ARBA" id="ARBA00022692"/>
    </source>
</evidence>
<evidence type="ECO:0000256" key="11">
    <source>
        <dbReference type="ARBA" id="ARBA00023034"/>
    </source>
</evidence>
<dbReference type="GO" id="GO:0004571">
    <property type="term" value="F:mannosyl-oligosaccharide 1,2-alpha-mannosidase activity"/>
    <property type="evidence" value="ECO:0007669"/>
    <property type="project" value="UniProtKB-EC"/>
</dbReference>
<feature type="transmembrane region" description="Helical" evidence="23">
    <location>
        <begin position="7"/>
        <end position="26"/>
    </location>
</feature>
<evidence type="ECO:0000256" key="4">
    <source>
        <dbReference type="ARBA" id="ARBA00007658"/>
    </source>
</evidence>
<evidence type="ECO:0000313" key="25">
    <source>
        <dbReference type="Proteomes" id="UP001344447"/>
    </source>
</evidence>
<evidence type="ECO:0000256" key="19">
    <source>
        <dbReference type="PIRSR" id="PIRSR601382-2"/>
    </source>
</evidence>
<dbReference type="Proteomes" id="UP001344447">
    <property type="component" value="Unassembled WGS sequence"/>
</dbReference>
<keyword evidence="5 23" id="KW-0812">Transmembrane</keyword>
<feature type="active site" description="Proton donor" evidence="18">
    <location>
        <position position="260"/>
    </location>
</feature>
<evidence type="ECO:0000256" key="1">
    <source>
        <dbReference type="ARBA" id="ARBA00001913"/>
    </source>
</evidence>
<evidence type="ECO:0000256" key="21">
    <source>
        <dbReference type="RuleBase" id="RU361193"/>
    </source>
</evidence>
<keyword evidence="12 23" id="KW-0472">Membrane</keyword>
<evidence type="ECO:0000256" key="9">
    <source>
        <dbReference type="ARBA" id="ARBA00022968"/>
    </source>
</evidence>
<organism evidence="24 25">
    <name type="scientific">Dictyostelium firmibasis</name>
    <dbReference type="NCBI Taxonomy" id="79012"/>
    <lineage>
        <taxon>Eukaryota</taxon>
        <taxon>Amoebozoa</taxon>
        <taxon>Evosea</taxon>
        <taxon>Eumycetozoa</taxon>
        <taxon>Dictyostelia</taxon>
        <taxon>Dictyosteliales</taxon>
        <taxon>Dictyosteliaceae</taxon>
        <taxon>Dictyostelium</taxon>
    </lineage>
</organism>
<evidence type="ECO:0000256" key="14">
    <source>
        <dbReference type="ARBA" id="ARBA00023180"/>
    </source>
</evidence>
<evidence type="ECO:0000256" key="17">
    <source>
        <dbReference type="ARBA" id="ARBA00048605"/>
    </source>
</evidence>
<keyword evidence="25" id="KW-1185">Reference proteome</keyword>
<evidence type="ECO:0000256" key="15">
    <source>
        <dbReference type="ARBA" id="ARBA00023295"/>
    </source>
</evidence>
<comment type="catalytic activity">
    <reaction evidence="17">
        <text>N(4)-(alpha-D-Man-(1-&gt;2)-alpha-D-Man-(1-&gt;2)-alpha-D-Man-(1-&gt;3)-[alpha-D-Man-(1-&gt;2)-alpha-D-Man-(1-&gt;3)-[alpha-D-Man-(1-&gt;2)-alpha-D-Man-(1-&gt;6)]-alpha-D-Man-(1-&gt;6)]-beta-D-Man-(1-&gt;4)-beta-D-GlcNAc-(1-&gt;4)-beta-D-GlcNAc)-L-asparaginyl-[protein] (N-glucan mannose isomer 9A1,2,3B1,2,3) + 4 H2O = N(4)-(alpha-D-Man-(1-&gt;3)-[alpha-D-Man-(1-&gt;3)-[alpha-D-Man-(1-&gt;6)]-alpha-D-Man-(1-&gt;6)]-beta-D-Man-(1-&gt;4)-beta-D-GlcNAc-(1-&gt;4)-beta-D-GlcNAc)-L-asparaginyl-[protein] (N-glucan mannose isomer 5A1,2) + 4 beta-D-mannose</text>
        <dbReference type="Rhea" id="RHEA:56008"/>
        <dbReference type="Rhea" id="RHEA-COMP:14356"/>
        <dbReference type="Rhea" id="RHEA-COMP:14367"/>
        <dbReference type="ChEBI" id="CHEBI:15377"/>
        <dbReference type="ChEBI" id="CHEBI:28563"/>
        <dbReference type="ChEBI" id="CHEBI:59087"/>
        <dbReference type="ChEBI" id="CHEBI:139493"/>
        <dbReference type="EC" id="3.2.1.113"/>
    </reaction>
</comment>
<evidence type="ECO:0000256" key="18">
    <source>
        <dbReference type="PIRSR" id="PIRSR601382-1"/>
    </source>
</evidence>
<dbReference type="Gene3D" id="1.50.10.10">
    <property type="match status" value="1"/>
</dbReference>
<feature type="active site" evidence="18">
    <location>
        <position position="528"/>
    </location>
</feature>
<comment type="subcellular location">
    <subcellularLocation>
        <location evidence="2">Golgi apparatus membrane</location>
        <topology evidence="2">Single-pass type II membrane protein</topology>
    </subcellularLocation>
</comment>
<keyword evidence="14" id="KW-0325">Glycoprotein</keyword>
<sequence length="624" mass="71754">MTIRNKLIIAMFASIFIISSLTIFLFDGGINKNFNSSLPPKWKINVGKDVNAEYLNDKKTVEENLVNDDKINQKNNKNNHNTNHQNIIDNNNNNNKNNNNNNKNNNNNNNNNNKNKNNQHHTQNNQQHTQQQHTQNKKKENHNDNRHKLPRFNDESGNPFNKIDKVYKLNENKNKVRASKVREAMKHSWDEYSKVAWGHDELHPISNTYNDWFGMGLTIVDSLDTLYLMDLNEEYKNGRDWLAKELNQKKDTGLMISVFETVIRFLGQYCTVYDLTNDKIYKDKAKELGDLLLYSFPEGKPFPQTSINLANHRAASQPWMGGCVVLSEVGTIFLEFNHLSKITGDPKYKEYSDRVVDALANMKPSIPIHVSIDGQKFCSHRVSVGAMGDSYYEYLLKMWIYHDGREERYSKLFQESADAIIEHLYKVSAKGDGYITIMDYDVPTYTQEHLTCFAGGMFALAAVSNITGGNIEKDKLYMKVGEQVTKTCAKIYLTSATGLGPEIAHFNTNGDIEVNGRKAASHYILRPETVESLFILYRLTGDTIYQEWAWKIFESINSVCRTEKGFAGIKDVSNINSQYDDNQQSFFMAETLKYLYLIFQPSSVIPLDKYVFNTEAHPVKIQYE</sequence>